<dbReference type="EMBL" id="AMZY02000010">
    <property type="protein sequence ID" value="EMS33355.1"/>
    <property type="molecule type" value="Genomic_DNA"/>
</dbReference>
<protein>
    <submittedName>
        <fullName evidence="1">Uncharacterized protein</fullName>
    </submittedName>
</protein>
<evidence type="ECO:0000313" key="2">
    <source>
        <dbReference type="Proteomes" id="UP000010953"/>
    </source>
</evidence>
<comment type="caution">
    <text evidence="1">The sequence shown here is derived from an EMBL/GenBank/DDBJ whole genome shotgun (WGS) entry which is preliminary data.</text>
</comment>
<dbReference type="Proteomes" id="UP000010953">
    <property type="component" value="Unassembled WGS sequence"/>
</dbReference>
<gene>
    <name evidence="1" type="ORF">C943_00633</name>
</gene>
<sequence>MNFVGKPYENYTDGKVLLPVPNNLPSINLDELKIVENDTLR</sequence>
<keyword evidence="2" id="KW-1185">Reference proteome</keyword>
<dbReference type="AlphaFoldDB" id="M7X7I9"/>
<dbReference type="InParanoid" id="M7X7I9"/>
<dbReference type="STRING" id="1239962.C943_00633"/>
<evidence type="ECO:0000313" key="1">
    <source>
        <dbReference type="EMBL" id="EMS33355.1"/>
    </source>
</evidence>
<accession>M7X7I9</accession>
<organism evidence="1 2">
    <name type="scientific">Mariniradius saccharolyticus AK6</name>
    <dbReference type="NCBI Taxonomy" id="1239962"/>
    <lineage>
        <taxon>Bacteria</taxon>
        <taxon>Pseudomonadati</taxon>
        <taxon>Bacteroidota</taxon>
        <taxon>Cytophagia</taxon>
        <taxon>Cytophagales</taxon>
        <taxon>Cyclobacteriaceae</taxon>
        <taxon>Mariniradius</taxon>
    </lineage>
</organism>
<proteinExistence type="predicted"/>
<reference evidence="1" key="1">
    <citation type="submission" date="2013-01" db="EMBL/GenBank/DDBJ databases">
        <title>Genome assembly of Mariniradius saccharolyticus AK6.</title>
        <authorList>
            <person name="Vaidya B."/>
            <person name="Khatri I."/>
            <person name="Tanuku N.R.S."/>
            <person name="Subramanian S."/>
            <person name="Pinnaka A."/>
        </authorList>
    </citation>
    <scope>NUCLEOTIDE SEQUENCE [LARGE SCALE GENOMIC DNA]</scope>
    <source>
        <strain evidence="1">AK6</strain>
    </source>
</reference>
<name>M7X7I9_9BACT</name>